<evidence type="ECO:0000259" key="2">
    <source>
        <dbReference type="Pfam" id="PF18796"/>
    </source>
</evidence>
<protein>
    <recommendedName>
        <fullName evidence="8">Large polyvalent protein-associated domain-containing protein</fullName>
    </recommendedName>
</protein>
<evidence type="ECO:0000313" key="6">
    <source>
        <dbReference type="EMBL" id="QDU34283.1"/>
    </source>
</evidence>
<feature type="region of interest" description="Disordered" evidence="1">
    <location>
        <begin position="1"/>
        <end position="28"/>
    </location>
</feature>
<evidence type="ECO:0000259" key="3">
    <source>
        <dbReference type="Pfam" id="PF18798"/>
    </source>
</evidence>
<dbReference type="InterPro" id="IPR041047">
    <property type="entry name" value="LPD1"/>
</dbReference>
<sequence length="2861" mass="320034">MNNTLSEAMKAATLAESSNIQGHREKDESTLADAMKSSGVSQPNIVSDNVTSAPLRRQMTQRQYNQVQKLQQKMVADAQARGSVTKGADVANFYALKKLGQQNNRIEKRPNGGTRIVAGHIGKPELKKQYEAETLVPIDEQRWSSIQKAMDASNPSNSHNLLRDQLHQHASKYDTAYRNLDTIGKGKRIDQYLEQMGMPTSDKIAESNIRKDQIQKRGIWGDVSSGFVRSGHQFGTGAWGLVSPDEANARSEWLQKNLGQSNTFSEGVGSTAYNLAKATGYLNPATALPTIAADSSSVAGSKRMEAQNLREQGYEVSGWNELTSAAGGAATEFVAGLVMRGIVKGSSAVTKPLASKLPAAIASKNPRVVADVLKKAVPAFATRAGIVGTSEGAEEGLTQIAQNMIDMHTGLKREGSIYDGVSESAWEGFKIGGALGVLGGAADANSRTIVSKAHEYTEPMLVQRIKEIKGEKGGIKLTPQLLEDAAEEIRYEVNAGGNAGVVIDKTLNKYAQMAIEGKTPLTKTREAQSTESELTEVKTYQTNIQNATGDKSISLKHVKPQGRRFKLANLGAHKLGKKILFIESSLGADNPLPASMGTDKNTILIDVNAKSPMTSLVSHEYVHSLRKSDPKSYNEIVSNLKQVSPDLLDQSAQQYLRDLNAATDGHLDLSKDAQTEEGVAYLFEHMADKTEFWQNLRRQNESAFHKLAAKIRELISRLANNGVVNDRLSLIDQTIAAAEQQQRDVETQAKDLSEQSQARIQNGQGSLADEVVVQVVAMDQKIRELRGKEYDEAISGSERSELAELVAERQRLVKLSEGTDEATDGVLRDATFGEDDLAPTQGELETEPQEGAGEGDDDEVSQSTTVSPKKVAEQSTRSADTQGVETPVENKKKRKKNKQKTKNKGQATKIEDFGEKIGGARKDYAQTLKSYINTNVASMDDEQIVKQAKLAKIFPAPDYHKLKKSGLSDQSLIAVKVLRESIGSAPQKYLSRKRDWLEAAQHKRDIAIQILDTNNPVEALKSLTMSAHHIFKFTERVKYLSAMNFPDMPTGAGGYRIGGSDGRYWVAKGKSYIGGDHKTYQEAVDAIKTTLAVTPTSVRGTKFDVYRLRNHQDKKYIVGKKIKSQNYIDLVDGFATASEARTYIKEKQADLEDALASAKYIPPHRNQKNSERIGRDYRKGQDVSPTKFADTFGFRGVEFGNWVEGDRRQQDLNESYDALRDMATILNIPTKAISLNGELGLAFGSRGRNTKANAHYEASKVVINLTKTRGAGSLAHEWFHAVDNYFARMRKDPDSFITDDPKHRANYQTGEPDTSVRSEVLEAFNNVLKSIRSTEMVSRANSLDAKRTVPYWNTPIELGARAFESYVVYKNQQNQSHNDYLANVISEELYESPNSYPYLKTDEAKPVIEAFDNLFSTIKTKKTDKGVAMFAAARQRDPSKSNPKVPQNLLQRFDEDIPVIKLNKALFYKKRISKESKPKLKKWLMQRAKKLIHGNHKNKDTGWTINVSSAGIRHAISKGQKELSFELVRAIEPMIHNAILVESNHDASNRDTIKAFHHMYVPVQIGNDLHRVTLTIRETRDGHKYYDHDGIKIEPAHTSGIPKTPRSSKAGSKITIGQLLEKVKLDNGKAVINTNERQDKPKFAAAYHGSAHDFDAFTTQRIGTGEGAQAYGWGMYFAGNKKVAEWYKEKLARKSERQVAWDLESKASKLGVVISKISNGQFPRELELRAKSEMRRILRQASLDWTRGQSDTLNALKKQSRVSKNKMHLADSALLDANEHSHTLAAIEDLKIDGDFAAIDYLASKAAIQILEDGTLSLSGQGKLYQVDLKPEEHEYLSWDKPLSEQNETVKNALANIPPKIRKQINESLEYHDTPSLDEMLADNIYSGRDLYLALKHYDVHEALPPEVKGSSWAGGDTTYAKHTSLYLKSLGIRGIKFLDGASRKKGEGDSNYVIFDDADVEVTAKFAVAGETNYSSNGFDTPTPGRFEHFLYLTQDHLRPLKNLQAQIVKQKGKLDDTSNPYQKEELRRKKTQNHLQAIQNKYVDPILKVAKLYKIALPQIDEYLQARHAPERNRELSISHRKKDVYAGKQRSTGKLWTDEYAREYVQKIESSKKGAAYKKIARLHDQMNRETVELWRESGLVSEDVYDALNTKYEFYTPLKTDLEELADKPFSGIGMGIDIRGNEFKRAFGRKSAAGSSLTFAITSAQTAIIRAEKAKVGRTFYKLVKENPNPNLWSIDEKPSKLAFDEQGIITQVVDESHKYKDNVFAVKVDGKVHHITINNPEYHSVARALKNLDLEGQNEFIRGLGVANRFLASMSTRWNPFFAPVNMVRDVGSASLTLTGEKGIQQTAKVLAKTPFAMGAVWRGLRKGYTAQRNKKGYRDGNRKWDKIYKEYRDSGAPVAFIDLQSYETTKKEIDRDLKALDQSKLSPKKAPYLLYKVFQKYAHFTEDINEVFENAVRVAAYQHARESGMTQDQSASYAKNLTTNFERKGVYSPVISSLYMFANAQVQGNYRVVSSAKNHKGTRKVVASLVAAAALQDVINRAVAGEDEDGENYYDKIPEYTKRNYIILMLPFSEGQHIKIPSPFIYNLATTVGRNLNSSVYGTTSPIEGSVNMINSAFDTFNPTGTAENTLDTITPTVFRPWLQSAQNRNWTGNPIMPEGSAFAAYDNPDSQKYWRSVSPSLRNMMEMINYWTGGDEDESGLIDVSPETVEHYLKSWSGGAGASLMRIWNVGDKWYHGEPVGTYEMPLVRRFYGGNNPRYYRDRFYKWGEEIAREKERVEGKDKKKKIGWNHQRATAFARMQAEFNNIKKRVRKLKKDREGITDSEKKKTFDMRIDKMYILFNKKMVGLEKRFS</sequence>
<feature type="compositionally biased region" description="Acidic residues" evidence="1">
    <location>
        <begin position="844"/>
        <end position="860"/>
    </location>
</feature>
<dbReference type="InterPro" id="IPR040561">
    <property type="entry name" value="LPD38"/>
</dbReference>
<proteinExistence type="predicted"/>
<dbReference type="Pfam" id="PF18796">
    <property type="entry name" value="LPD1"/>
    <property type="match status" value="1"/>
</dbReference>
<gene>
    <name evidence="6" type="ORF">KS4_23500</name>
</gene>
<feature type="region of interest" description="Disordered" evidence="1">
    <location>
        <begin position="823"/>
        <end position="907"/>
    </location>
</feature>
<feature type="domain" description="Large polyvalent protein-associated" evidence="4">
    <location>
        <begin position="1080"/>
        <end position="1191"/>
    </location>
</feature>
<feature type="compositionally biased region" description="Polar residues" evidence="1">
    <location>
        <begin position="861"/>
        <end position="884"/>
    </location>
</feature>
<dbReference type="Pfam" id="PF18857">
    <property type="entry name" value="LPD38"/>
    <property type="match status" value="1"/>
</dbReference>
<evidence type="ECO:0000256" key="1">
    <source>
        <dbReference type="SAM" id="MobiDB-lite"/>
    </source>
</evidence>
<dbReference type="Pfam" id="PF18798">
    <property type="entry name" value="LPD3"/>
    <property type="match status" value="1"/>
</dbReference>
<dbReference type="InterPro" id="IPR040651">
    <property type="entry name" value="LPD5"/>
</dbReference>
<dbReference type="RefSeq" id="WP_145077994.1">
    <property type="nucleotide sequence ID" value="NZ_CP036425.1"/>
</dbReference>
<feature type="domain" description="Large polyvalent protein associated" evidence="5">
    <location>
        <begin position="2559"/>
        <end position="2753"/>
    </location>
</feature>
<feature type="domain" description="Large polyvalent protein-associated" evidence="2">
    <location>
        <begin position="1343"/>
        <end position="1421"/>
    </location>
</feature>
<evidence type="ECO:0000259" key="4">
    <source>
        <dbReference type="Pfam" id="PF18799"/>
    </source>
</evidence>
<feature type="compositionally biased region" description="Basic residues" evidence="1">
    <location>
        <begin position="891"/>
        <end position="903"/>
    </location>
</feature>
<dbReference type="EMBL" id="CP036425">
    <property type="protein sequence ID" value="QDU34283.1"/>
    <property type="molecule type" value="Genomic_DNA"/>
</dbReference>
<reference evidence="6 7" key="1">
    <citation type="submission" date="2019-02" db="EMBL/GenBank/DDBJ databases">
        <title>Deep-cultivation of Planctomycetes and their phenomic and genomic characterization uncovers novel biology.</title>
        <authorList>
            <person name="Wiegand S."/>
            <person name="Jogler M."/>
            <person name="Boedeker C."/>
            <person name="Pinto D."/>
            <person name="Vollmers J."/>
            <person name="Rivas-Marin E."/>
            <person name="Kohn T."/>
            <person name="Peeters S.H."/>
            <person name="Heuer A."/>
            <person name="Rast P."/>
            <person name="Oberbeckmann S."/>
            <person name="Bunk B."/>
            <person name="Jeske O."/>
            <person name="Meyerdierks A."/>
            <person name="Storesund J.E."/>
            <person name="Kallscheuer N."/>
            <person name="Luecker S."/>
            <person name="Lage O.M."/>
            <person name="Pohl T."/>
            <person name="Merkel B.J."/>
            <person name="Hornburger P."/>
            <person name="Mueller R.-W."/>
            <person name="Bruemmer F."/>
            <person name="Labrenz M."/>
            <person name="Spormann A.M."/>
            <person name="Op den Camp H."/>
            <person name="Overmann J."/>
            <person name="Amann R."/>
            <person name="Jetten M.S.M."/>
            <person name="Mascher T."/>
            <person name="Medema M.H."/>
            <person name="Devos D.P."/>
            <person name="Kaster A.-K."/>
            <person name="Ovreas L."/>
            <person name="Rohde M."/>
            <person name="Galperin M.Y."/>
            <person name="Jogler C."/>
        </authorList>
    </citation>
    <scope>NUCLEOTIDE SEQUENCE [LARGE SCALE GENOMIC DNA]</scope>
    <source>
        <strain evidence="6 7">KS4</strain>
    </source>
</reference>
<evidence type="ECO:0000259" key="5">
    <source>
        <dbReference type="Pfam" id="PF18857"/>
    </source>
</evidence>
<evidence type="ECO:0000313" key="7">
    <source>
        <dbReference type="Proteomes" id="UP000317369"/>
    </source>
</evidence>
<evidence type="ECO:0008006" key="8">
    <source>
        <dbReference type="Google" id="ProtNLM"/>
    </source>
</evidence>
<dbReference type="KEGG" id="pcor:KS4_23500"/>
<organism evidence="6 7">
    <name type="scientific">Poriferisphaera corsica</name>
    <dbReference type="NCBI Taxonomy" id="2528020"/>
    <lineage>
        <taxon>Bacteria</taxon>
        <taxon>Pseudomonadati</taxon>
        <taxon>Planctomycetota</taxon>
        <taxon>Phycisphaerae</taxon>
        <taxon>Phycisphaerales</taxon>
        <taxon>Phycisphaeraceae</taxon>
        <taxon>Poriferisphaera</taxon>
    </lineage>
</organism>
<keyword evidence="7" id="KW-1185">Reference proteome</keyword>
<name>A0A517YVP5_9BACT</name>
<feature type="domain" description="Large polyvalent protein-associated" evidence="3">
    <location>
        <begin position="1476"/>
        <end position="1586"/>
    </location>
</feature>
<dbReference type="OrthoDB" id="9815272at2"/>
<accession>A0A517YVP5</accession>
<dbReference type="InterPro" id="IPR040824">
    <property type="entry name" value="LPD3"/>
</dbReference>
<dbReference type="Pfam" id="PF18799">
    <property type="entry name" value="LPD5"/>
    <property type="match status" value="1"/>
</dbReference>
<dbReference type="Proteomes" id="UP000317369">
    <property type="component" value="Chromosome"/>
</dbReference>